<dbReference type="Pfam" id="PF03221">
    <property type="entry name" value="HTH_Tnp_Tc5"/>
    <property type="match status" value="1"/>
</dbReference>
<feature type="domain" description="HTH CENPB-type" evidence="3">
    <location>
        <begin position="78"/>
        <end position="105"/>
    </location>
</feature>
<comment type="subcellular location">
    <subcellularLocation>
        <location evidence="1">Nucleus</location>
    </subcellularLocation>
</comment>
<evidence type="ECO:0000256" key="2">
    <source>
        <dbReference type="ARBA" id="ARBA00023125"/>
    </source>
</evidence>
<dbReference type="Proteomes" id="UP001458880">
    <property type="component" value="Unassembled WGS sequence"/>
</dbReference>
<keyword evidence="2" id="KW-0238">DNA-binding</keyword>
<dbReference type="GO" id="GO:0003677">
    <property type="term" value="F:DNA binding"/>
    <property type="evidence" value="ECO:0007669"/>
    <property type="project" value="UniProtKB-KW"/>
</dbReference>
<proteinExistence type="predicted"/>
<evidence type="ECO:0000313" key="4">
    <source>
        <dbReference type="EMBL" id="KAK9731584.1"/>
    </source>
</evidence>
<organism evidence="4 5">
    <name type="scientific">Popillia japonica</name>
    <name type="common">Japanese beetle</name>
    <dbReference type="NCBI Taxonomy" id="7064"/>
    <lineage>
        <taxon>Eukaryota</taxon>
        <taxon>Metazoa</taxon>
        <taxon>Ecdysozoa</taxon>
        <taxon>Arthropoda</taxon>
        <taxon>Hexapoda</taxon>
        <taxon>Insecta</taxon>
        <taxon>Pterygota</taxon>
        <taxon>Neoptera</taxon>
        <taxon>Endopterygota</taxon>
        <taxon>Coleoptera</taxon>
        <taxon>Polyphaga</taxon>
        <taxon>Scarabaeiformia</taxon>
        <taxon>Scarabaeidae</taxon>
        <taxon>Rutelinae</taxon>
        <taxon>Popillia</taxon>
    </lineage>
</organism>
<protein>
    <recommendedName>
        <fullName evidence="3">HTH CENPB-type domain-containing protein</fullName>
    </recommendedName>
</protein>
<evidence type="ECO:0000259" key="3">
    <source>
        <dbReference type="Pfam" id="PF03221"/>
    </source>
</evidence>
<keyword evidence="5" id="KW-1185">Reference proteome</keyword>
<dbReference type="GO" id="GO:0005634">
    <property type="term" value="C:nucleus"/>
    <property type="evidence" value="ECO:0007669"/>
    <property type="project" value="UniProtKB-SubCell"/>
</dbReference>
<dbReference type="Gene3D" id="1.10.10.60">
    <property type="entry name" value="Homeodomain-like"/>
    <property type="match status" value="2"/>
</dbReference>
<reference evidence="4 5" key="1">
    <citation type="journal article" date="2024" name="BMC Genomics">
        <title>De novo assembly and annotation of Popillia japonica's genome with initial clues to its potential as an invasive pest.</title>
        <authorList>
            <person name="Cucini C."/>
            <person name="Boschi S."/>
            <person name="Funari R."/>
            <person name="Cardaioli E."/>
            <person name="Iannotti N."/>
            <person name="Marturano G."/>
            <person name="Paoli F."/>
            <person name="Bruttini M."/>
            <person name="Carapelli A."/>
            <person name="Frati F."/>
            <person name="Nardi F."/>
        </authorList>
    </citation>
    <scope>NUCLEOTIDE SEQUENCE [LARGE SCALE GENOMIC DNA]</scope>
    <source>
        <strain evidence="4">DMR45628</strain>
    </source>
</reference>
<sequence length="110" mass="12532">MMPSKKLLSLRKKLEVVNVSEKEHLSVRKLAEKINTGKTQAAEIVKNKDNIRLQWESGDNVNQKRVPLKTDGLQIDNAWFSRARSQNIPISGSLVKAKAHEIAQKLRDKF</sequence>
<dbReference type="InterPro" id="IPR006600">
    <property type="entry name" value="HTH_CenpB_DNA-bd_dom"/>
</dbReference>
<dbReference type="InterPro" id="IPR009057">
    <property type="entry name" value="Homeodomain-like_sf"/>
</dbReference>
<evidence type="ECO:0000313" key="5">
    <source>
        <dbReference type="Proteomes" id="UP001458880"/>
    </source>
</evidence>
<accession>A0AAW1LCB0</accession>
<dbReference type="SUPFAM" id="SSF46689">
    <property type="entry name" value="Homeodomain-like"/>
    <property type="match status" value="1"/>
</dbReference>
<dbReference type="EMBL" id="JASPKY010000130">
    <property type="protein sequence ID" value="KAK9731584.1"/>
    <property type="molecule type" value="Genomic_DNA"/>
</dbReference>
<dbReference type="AlphaFoldDB" id="A0AAW1LCB0"/>
<evidence type="ECO:0000256" key="1">
    <source>
        <dbReference type="ARBA" id="ARBA00004123"/>
    </source>
</evidence>
<name>A0AAW1LCB0_POPJA</name>
<comment type="caution">
    <text evidence="4">The sequence shown here is derived from an EMBL/GenBank/DDBJ whole genome shotgun (WGS) entry which is preliminary data.</text>
</comment>
<gene>
    <name evidence="4" type="ORF">QE152_g13522</name>
</gene>